<evidence type="ECO:0000313" key="2">
    <source>
        <dbReference type="Proteomes" id="UP001311799"/>
    </source>
</evidence>
<reference evidence="1 2" key="1">
    <citation type="submission" date="2023-10" db="EMBL/GenBank/DDBJ databases">
        <title>Comparative genomics analysis reveals potential genetic determinants of host preference in Cryptosporidium xiaoi.</title>
        <authorList>
            <person name="Xiao L."/>
            <person name="Li J."/>
        </authorList>
    </citation>
    <scope>NUCLEOTIDE SEQUENCE [LARGE SCALE GENOMIC DNA]</scope>
    <source>
        <strain evidence="1 2">52996</strain>
    </source>
</reference>
<dbReference type="EMBL" id="JAWDEY010000007">
    <property type="protein sequence ID" value="KAK6590262.1"/>
    <property type="molecule type" value="Genomic_DNA"/>
</dbReference>
<sequence>MNTEKDFPEWLELNIGKSFVILLNELVNNSLISPSTSLKMIDNYKESCSYILRKYVKSGRKLKCEGVINNYNCIDGSWNIIIRDVTVFGKTLGRVRSKYARISGKELSKCKKGRNSRI</sequence>
<proteinExistence type="predicted"/>
<organism evidence="1 2">
    <name type="scientific">Cryptosporidium xiaoi</name>
    <dbReference type="NCBI Taxonomy" id="659607"/>
    <lineage>
        <taxon>Eukaryota</taxon>
        <taxon>Sar</taxon>
        <taxon>Alveolata</taxon>
        <taxon>Apicomplexa</taxon>
        <taxon>Conoidasida</taxon>
        <taxon>Coccidia</taxon>
        <taxon>Eucoccidiorida</taxon>
        <taxon>Eimeriorina</taxon>
        <taxon>Cryptosporidiidae</taxon>
        <taxon>Cryptosporidium</taxon>
    </lineage>
</organism>
<dbReference type="Proteomes" id="UP001311799">
    <property type="component" value="Unassembled WGS sequence"/>
</dbReference>
<evidence type="ECO:0000313" key="1">
    <source>
        <dbReference type="EMBL" id="KAK6590262.1"/>
    </source>
</evidence>
<keyword evidence="2" id="KW-1185">Reference proteome</keyword>
<comment type="caution">
    <text evidence="1">The sequence shown here is derived from an EMBL/GenBank/DDBJ whole genome shotgun (WGS) entry which is preliminary data.</text>
</comment>
<protein>
    <submittedName>
        <fullName evidence="1">Transcription initiation factor IIA</fullName>
    </submittedName>
</protein>
<accession>A0AAV9Y282</accession>
<gene>
    <name evidence="1" type="ORF">RS030_162470</name>
</gene>
<name>A0AAV9Y282_9CRYT</name>
<dbReference type="AlphaFoldDB" id="A0AAV9Y282"/>